<evidence type="ECO:0000256" key="1">
    <source>
        <dbReference type="SAM" id="MobiDB-lite"/>
    </source>
</evidence>
<feature type="compositionally biased region" description="Polar residues" evidence="1">
    <location>
        <begin position="61"/>
        <end position="70"/>
    </location>
</feature>
<feature type="compositionally biased region" description="Basic and acidic residues" evidence="1">
    <location>
        <begin position="1"/>
        <end position="17"/>
    </location>
</feature>
<proteinExistence type="predicted"/>
<evidence type="ECO:0000313" key="2">
    <source>
        <dbReference type="EMBL" id="KAL3404095.1"/>
    </source>
</evidence>
<keyword evidence="3" id="KW-1185">Reference proteome</keyword>
<feature type="region of interest" description="Disordered" evidence="1">
    <location>
        <begin position="108"/>
        <end position="134"/>
    </location>
</feature>
<protein>
    <submittedName>
        <fullName evidence="2">Uncharacterized protein</fullName>
    </submittedName>
</protein>
<feature type="compositionally biased region" description="Basic and acidic residues" evidence="1">
    <location>
        <begin position="28"/>
        <end position="37"/>
    </location>
</feature>
<reference evidence="2 3" key="1">
    <citation type="journal article" date="2024" name="bioRxiv">
        <title>A reference genome for Trichogramma kaykai: A tiny desert-dwelling parasitoid wasp with competing sex-ratio distorters.</title>
        <authorList>
            <person name="Culotta J."/>
            <person name="Lindsey A.R."/>
        </authorList>
    </citation>
    <scope>NUCLEOTIDE SEQUENCE [LARGE SCALE GENOMIC DNA]</scope>
    <source>
        <strain evidence="2 3">KSX58</strain>
    </source>
</reference>
<dbReference type="Proteomes" id="UP001627154">
    <property type="component" value="Unassembled WGS sequence"/>
</dbReference>
<gene>
    <name evidence="2" type="ORF">TKK_003086</name>
</gene>
<comment type="caution">
    <text evidence="2">The sequence shown here is derived from an EMBL/GenBank/DDBJ whole genome shotgun (WGS) entry which is preliminary data.</text>
</comment>
<name>A0ABD2XG20_9HYME</name>
<sequence>MEIRPREHRCYHDRDDGSGGGMQRFRKNAPERREKRGQANFPRPRSARAAAAAYSGVSPSNSNIDSNSQGKRIAEGARFVSFRTSSTIYACAVAGSTTPWIEAVLRRRRRRRSPPLHTFSPRCQRPRESGLVVA</sequence>
<organism evidence="2 3">
    <name type="scientific">Trichogramma kaykai</name>
    <dbReference type="NCBI Taxonomy" id="54128"/>
    <lineage>
        <taxon>Eukaryota</taxon>
        <taxon>Metazoa</taxon>
        <taxon>Ecdysozoa</taxon>
        <taxon>Arthropoda</taxon>
        <taxon>Hexapoda</taxon>
        <taxon>Insecta</taxon>
        <taxon>Pterygota</taxon>
        <taxon>Neoptera</taxon>
        <taxon>Endopterygota</taxon>
        <taxon>Hymenoptera</taxon>
        <taxon>Apocrita</taxon>
        <taxon>Proctotrupomorpha</taxon>
        <taxon>Chalcidoidea</taxon>
        <taxon>Trichogrammatidae</taxon>
        <taxon>Trichogramma</taxon>
    </lineage>
</organism>
<feature type="compositionally biased region" description="Low complexity" evidence="1">
    <location>
        <begin position="42"/>
        <end position="60"/>
    </location>
</feature>
<dbReference type="AlphaFoldDB" id="A0ABD2XG20"/>
<evidence type="ECO:0000313" key="3">
    <source>
        <dbReference type="Proteomes" id="UP001627154"/>
    </source>
</evidence>
<dbReference type="EMBL" id="JBJJXI010000026">
    <property type="protein sequence ID" value="KAL3404095.1"/>
    <property type="molecule type" value="Genomic_DNA"/>
</dbReference>
<accession>A0ABD2XG20</accession>
<feature type="region of interest" description="Disordered" evidence="1">
    <location>
        <begin position="1"/>
        <end position="71"/>
    </location>
</feature>